<dbReference type="GO" id="GO:0000785">
    <property type="term" value="C:chromatin"/>
    <property type="evidence" value="ECO:0007669"/>
    <property type="project" value="TreeGrafter"/>
</dbReference>
<dbReference type="EMBL" id="GEZM01083864">
    <property type="protein sequence ID" value="JAV60966.1"/>
    <property type="molecule type" value="Transcribed_RNA"/>
</dbReference>
<protein>
    <recommendedName>
        <fullName evidence="2">Sister chromatid cohesion protein DCC1</fullName>
    </recommendedName>
</protein>
<dbReference type="Pfam" id="PF09724">
    <property type="entry name" value="Dcc1"/>
    <property type="match status" value="1"/>
</dbReference>
<reference evidence="4" key="1">
    <citation type="journal article" date="2016" name="Sci. Rep.">
        <title>Molecular characterization of firefly nuptial gifts: a multi-omics approach sheds light on postcopulatory sexual selection.</title>
        <authorList>
            <person name="Al-Wathiqui N."/>
            <person name="Fallon T.R."/>
            <person name="South A."/>
            <person name="Weng J.K."/>
            <person name="Lewis S.M."/>
        </authorList>
    </citation>
    <scope>NUCLEOTIDE SEQUENCE</scope>
</reference>
<dbReference type="GO" id="GO:0006260">
    <property type="term" value="P:DNA replication"/>
    <property type="evidence" value="ECO:0007669"/>
    <property type="project" value="UniProtKB-KW"/>
</dbReference>
<evidence type="ECO:0000313" key="4">
    <source>
        <dbReference type="EMBL" id="JAV60966.1"/>
    </source>
</evidence>
<evidence type="ECO:0000256" key="2">
    <source>
        <dbReference type="ARBA" id="ARBA00017682"/>
    </source>
</evidence>
<organism evidence="4">
    <name type="scientific">Photinus pyralis</name>
    <name type="common">Common eastern firefly</name>
    <name type="synonym">Lampyris pyralis</name>
    <dbReference type="NCBI Taxonomy" id="7054"/>
    <lineage>
        <taxon>Eukaryota</taxon>
        <taxon>Metazoa</taxon>
        <taxon>Ecdysozoa</taxon>
        <taxon>Arthropoda</taxon>
        <taxon>Hexapoda</taxon>
        <taxon>Insecta</taxon>
        <taxon>Pterygota</taxon>
        <taxon>Neoptera</taxon>
        <taxon>Endopterygota</taxon>
        <taxon>Coleoptera</taxon>
        <taxon>Polyphaga</taxon>
        <taxon>Elateriformia</taxon>
        <taxon>Elateroidea</taxon>
        <taxon>Lampyridae</taxon>
        <taxon>Lampyrinae</taxon>
        <taxon>Photinus</taxon>
    </lineage>
</organism>
<dbReference type="InterPro" id="IPR019128">
    <property type="entry name" value="Dcc1"/>
</dbReference>
<dbReference type="GO" id="GO:0034088">
    <property type="term" value="P:maintenance of mitotic sister chromatid cohesion"/>
    <property type="evidence" value="ECO:0007669"/>
    <property type="project" value="TreeGrafter"/>
</dbReference>
<accession>A0A1Y1KNE7</accession>
<keyword evidence="3" id="KW-0235">DNA replication</keyword>
<dbReference type="PANTHER" id="PTHR13395:SF6">
    <property type="entry name" value="SISTER CHROMATID COHESION PROTEIN DCC1"/>
    <property type="match status" value="1"/>
</dbReference>
<evidence type="ECO:0000256" key="1">
    <source>
        <dbReference type="ARBA" id="ARBA00007017"/>
    </source>
</evidence>
<name>A0A1Y1KNE7_PHOPY</name>
<comment type="similarity">
    <text evidence="1">Belongs to the DCC1 family.</text>
</comment>
<proteinExistence type="inferred from homology"/>
<sequence>MESAHDEPFADNQTQEIEKTLLLAKLKPEDLLPLTQVVYFASEELHHNNYKLLQIDNCLLETFNEQGVVYVKGEDNENAVLCTDTATYDLLETETSNALLLVESLHFRDSVTDSAPKATSKVTVKGVFYDYLEVTPTKPNLQRLHELLDKRPYKGPEYERDGDEHDLYTYSELLNRIQASRNELDAALEAMRIVKVNDKIRILDFEYHSRVLSYMLKLIEENSWNFNEVDYDQTVSTLSDLIPEEIICSLFELYTEKSKVIDGLQLYKYKEIDVCKFVARVLLHNARKFNLQEFLEAWMELVPNGMRPETEMLYGLAIIDTKSVPNTILAFEEETLPDNILERFDVLFNAKDRWTVPEITPYIQRMTTEKTDVNAILAKYARACTFSGVKYYTAKHSK</sequence>
<dbReference type="GO" id="GO:0031390">
    <property type="term" value="C:Ctf18 RFC-like complex"/>
    <property type="evidence" value="ECO:0007669"/>
    <property type="project" value="InterPro"/>
</dbReference>
<dbReference type="GO" id="GO:0000775">
    <property type="term" value="C:chromosome, centromeric region"/>
    <property type="evidence" value="ECO:0007669"/>
    <property type="project" value="TreeGrafter"/>
</dbReference>
<evidence type="ECO:0000256" key="3">
    <source>
        <dbReference type="ARBA" id="ARBA00022705"/>
    </source>
</evidence>
<dbReference type="PANTHER" id="PTHR13395">
    <property type="entry name" value="SISTER CHROMATID COHESION PROTEIN DCC1-RELATED"/>
    <property type="match status" value="1"/>
</dbReference>
<dbReference type="AlphaFoldDB" id="A0A1Y1KNE7"/>